<name>A0A937SIC5_9GAMM</name>
<dbReference type="InterPro" id="IPR036249">
    <property type="entry name" value="Thioredoxin-like_sf"/>
</dbReference>
<gene>
    <name evidence="3" type="ORF">ISR29_06670</name>
</gene>
<dbReference type="PANTHER" id="PTHR45374">
    <property type="entry name" value="GLUTATHIONE S-TRANSFERASE TCHQD"/>
    <property type="match status" value="1"/>
</dbReference>
<dbReference type="SUPFAM" id="SSF52833">
    <property type="entry name" value="Thioredoxin-like"/>
    <property type="match status" value="1"/>
</dbReference>
<dbReference type="PROSITE" id="PS50404">
    <property type="entry name" value="GST_NTER"/>
    <property type="match status" value="1"/>
</dbReference>
<dbReference type="InterPro" id="IPR004046">
    <property type="entry name" value="GST_C"/>
</dbReference>
<dbReference type="PROSITE" id="PS50405">
    <property type="entry name" value="GST_CTER"/>
    <property type="match status" value="1"/>
</dbReference>
<dbReference type="InterPro" id="IPR044617">
    <property type="entry name" value="TCHQD"/>
</dbReference>
<evidence type="ECO:0000259" key="1">
    <source>
        <dbReference type="PROSITE" id="PS50404"/>
    </source>
</evidence>
<reference evidence="3" key="1">
    <citation type="submission" date="2020-10" db="EMBL/GenBank/DDBJ databases">
        <title>Microbiome of the Black Sea water column analyzed by genome centric metagenomics.</title>
        <authorList>
            <person name="Cabello-Yeves P.J."/>
            <person name="Callieri C."/>
            <person name="Picazo A."/>
            <person name="Mehrshad M."/>
            <person name="Haro-Moreno J.M."/>
            <person name="Roda-Garcia J."/>
            <person name="Dzembekova N."/>
            <person name="Slabakova V."/>
            <person name="Slabakova N."/>
            <person name="Moncheva S."/>
            <person name="Rodriguez-Valera F."/>
        </authorList>
    </citation>
    <scope>NUCLEOTIDE SEQUENCE</scope>
    <source>
        <strain evidence="3">BS30m-G43</strain>
    </source>
</reference>
<dbReference type="InterPro" id="IPR010987">
    <property type="entry name" value="Glutathione-S-Trfase_C-like"/>
</dbReference>
<dbReference type="Gene3D" id="1.20.1050.10">
    <property type="match status" value="1"/>
</dbReference>
<proteinExistence type="predicted"/>
<dbReference type="Pfam" id="PF13409">
    <property type="entry name" value="GST_N_2"/>
    <property type="match status" value="1"/>
</dbReference>
<dbReference type="GO" id="GO:0004364">
    <property type="term" value="F:glutathione transferase activity"/>
    <property type="evidence" value="ECO:0007669"/>
    <property type="project" value="InterPro"/>
</dbReference>
<feature type="domain" description="GST N-terminal" evidence="1">
    <location>
        <begin position="2"/>
        <end position="84"/>
    </location>
</feature>
<accession>A0A937SIC5</accession>
<dbReference type="Pfam" id="PF14497">
    <property type="entry name" value="GST_C_3"/>
    <property type="match status" value="1"/>
</dbReference>
<dbReference type="Gene3D" id="3.40.30.10">
    <property type="entry name" value="Glutaredoxin"/>
    <property type="match status" value="1"/>
</dbReference>
<dbReference type="SUPFAM" id="SSF47616">
    <property type="entry name" value="GST C-terminal domain-like"/>
    <property type="match status" value="1"/>
</dbReference>
<dbReference type="EMBL" id="JADHSG010000027">
    <property type="protein sequence ID" value="MBL6903865.1"/>
    <property type="molecule type" value="Genomic_DNA"/>
</dbReference>
<protein>
    <submittedName>
        <fullName evidence="3">Glutathione S-transferase N-terminal domain-containing protein</fullName>
    </submittedName>
</protein>
<feature type="domain" description="GST C-terminal" evidence="2">
    <location>
        <begin position="104"/>
        <end position="264"/>
    </location>
</feature>
<dbReference type="InterPro" id="IPR036282">
    <property type="entry name" value="Glutathione-S-Trfase_C_sf"/>
</dbReference>
<evidence type="ECO:0000313" key="4">
    <source>
        <dbReference type="Proteomes" id="UP000705230"/>
    </source>
</evidence>
<evidence type="ECO:0000313" key="3">
    <source>
        <dbReference type="EMBL" id="MBL6903865.1"/>
    </source>
</evidence>
<evidence type="ECO:0000259" key="2">
    <source>
        <dbReference type="PROSITE" id="PS50405"/>
    </source>
</evidence>
<comment type="caution">
    <text evidence="3">The sequence shown here is derived from an EMBL/GenBank/DDBJ whole genome shotgun (WGS) entry which is preliminary data.</text>
</comment>
<dbReference type="AlphaFoldDB" id="A0A937SIC5"/>
<sequence>MHKIELYGYGESVASNMARVALSEKNISYKYNLLYLESKGDHLSKKYKKLNPKNLVPTMIDNGNVIPDSIQIMRHINSTYADGTDLFPENINQDIFNNLLDFVKLDEKKELGETLGTTAGGISATILVRLLCKRSLLSVIWDYSTKHSIKKRIPIFILLRILGKPPEKLSKKMALALSKHLVYIEDILKHEKPFMMGDQYTAIDSCMTSILHRINEMRFTNLLTSENLPNIAKYWKIIQARPSYKEGILDYVTGEWEIEIQSLFGNGSNKYEDLALSEITRLLKEK</sequence>
<dbReference type="Proteomes" id="UP000705230">
    <property type="component" value="Unassembled WGS sequence"/>
</dbReference>
<organism evidence="3 4">
    <name type="scientific">SAR86 cluster bacterium</name>
    <dbReference type="NCBI Taxonomy" id="2030880"/>
    <lineage>
        <taxon>Bacteria</taxon>
        <taxon>Pseudomonadati</taxon>
        <taxon>Pseudomonadota</taxon>
        <taxon>Gammaproteobacteria</taxon>
        <taxon>SAR86 cluster</taxon>
    </lineage>
</organism>
<dbReference type="InterPro" id="IPR004045">
    <property type="entry name" value="Glutathione_S-Trfase_N"/>
</dbReference>
<dbReference type="PANTHER" id="PTHR45374:SF1">
    <property type="entry name" value="GLUTATHIONE S-TRANSFERASE TCHQD"/>
    <property type="match status" value="1"/>
</dbReference>